<dbReference type="NCBIfam" id="NF002341">
    <property type="entry name" value="PRK01305.1-1"/>
    <property type="match status" value="1"/>
</dbReference>
<evidence type="ECO:0000259" key="6">
    <source>
        <dbReference type="Pfam" id="PF04377"/>
    </source>
</evidence>
<dbReference type="InterPro" id="IPR016181">
    <property type="entry name" value="Acyl_CoA_acyltransferase"/>
</dbReference>
<dbReference type="PANTHER" id="PTHR21367:SF1">
    <property type="entry name" value="ARGINYL-TRNA--PROTEIN TRANSFERASE 1"/>
    <property type="match status" value="1"/>
</dbReference>
<dbReference type="PANTHER" id="PTHR21367">
    <property type="entry name" value="ARGININE-TRNA-PROTEIN TRANSFERASE 1"/>
    <property type="match status" value="1"/>
</dbReference>
<evidence type="ECO:0000313" key="8">
    <source>
        <dbReference type="Proteomes" id="UP000239539"/>
    </source>
</evidence>
<dbReference type="NCBIfam" id="NF002345">
    <property type="entry name" value="PRK01305.2-2"/>
    <property type="match status" value="1"/>
</dbReference>
<dbReference type="InterPro" id="IPR007472">
    <property type="entry name" value="N-end_Aminoacyl_Trfase_C"/>
</dbReference>
<accession>A0ABX5CQF1</accession>
<comment type="similarity">
    <text evidence="4">Belongs to the R-transferase family. Bpt subfamily.</text>
</comment>
<evidence type="ECO:0000256" key="2">
    <source>
        <dbReference type="ARBA" id="ARBA00022679"/>
    </source>
</evidence>
<comment type="catalytic activity">
    <reaction evidence="4">
        <text>N-terminal L-aspartyl-[protein] + L-leucyl-tRNA(Leu) = N-terminal L-leucyl-L-aspartyl-[protein] + tRNA(Leu) + H(+)</text>
        <dbReference type="Rhea" id="RHEA:50420"/>
        <dbReference type="Rhea" id="RHEA-COMP:9613"/>
        <dbReference type="Rhea" id="RHEA-COMP:9622"/>
        <dbReference type="Rhea" id="RHEA-COMP:12669"/>
        <dbReference type="Rhea" id="RHEA-COMP:12674"/>
        <dbReference type="ChEBI" id="CHEBI:15378"/>
        <dbReference type="ChEBI" id="CHEBI:64720"/>
        <dbReference type="ChEBI" id="CHEBI:78442"/>
        <dbReference type="ChEBI" id="CHEBI:78494"/>
        <dbReference type="ChEBI" id="CHEBI:133042"/>
        <dbReference type="EC" id="2.3.2.29"/>
    </reaction>
</comment>
<gene>
    <name evidence="4" type="primary">bpt</name>
    <name evidence="7" type="ORF">C6Y39_10240</name>
</gene>
<dbReference type="Pfam" id="PF04376">
    <property type="entry name" value="ATE_N"/>
    <property type="match status" value="1"/>
</dbReference>
<feature type="domain" description="N-end aminoacyl transferase N-terminal" evidence="5">
    <location>
        <begin position="18"/>
        <end position="87"/>
    </location>
</feature>
<organism evidence="7 8">
    <name type="scientific">Alteromonas gracilis</name>
    <dbReference type="NCBI Taxonomy" id="1479524"/>
    <lineage>
        <taxon>Bacteria</taxon>
        <taxon>Pseudomonadati</taxon>
        <taxon>Pseudomonadota</taxon>
        <taxon>Gammaproteobacteria</taxon>
        <taxon>Alteromonadales</taxon>
        <taxon>Alteromonadaceae</taxon>
        <taxon>Alteromonas/Salinimonas group</taxon>
        <taxon>Alteromonas</taxon>
    </lineage>
</organism>
<protein>
    <recommendedName>
        <fullName evidence="4">Aspartate/glutamate leucyltransferase</fullName>
        <ecNumber evidence="4">2.3.2.29</ecNumber>
    </recommendedName>
</protein>
<reference evidence="8" key="1">
    <citation type="journal article" date="2020" name="Int. J. Syst. Evol. Microbiol.">
        <title>Alteromonas alba sp. nov., a marine bacterium isolated from the seawater of the West Pacific Ocean.</title>
        <authorList>
            <person name="Sun C."/>
            <person name="Wu Y.-H."/>
            <person name="Xamxidin M."/>
            <person name="Cheng H."/>
            <person name="Xu X.-W."/>
        </authorList>
    </citation>
    <scope>NUCLEOTIDE SEQUENCE [LARGE SCALE GENOMIC DNA]</scope>
    <source>
        <strain evidence="8">9a2</strain>
    </source>
</reference>
<keyword evidence="2 4" id="KW-0808">Transferase</keyword>
<proteinExistence type="inferred from homology"/>
<keyword evidence="1 4" id="KW-0963">Cytoplasm</keyword>
<dbReference type="Pfam" id="PF04377">
    <property type="entry name" value="ATE_C"/>
    <property type="match status" value="1"/>
</dbReference>
<feature type="domain" description="N-end rule aminoacyl transferase C-terminal" evidence="6">
    <location>
        <begin position="108"/>
        <end position="231"/>
    </location>
</feature>
<evidence type="ECO:0000256" key="3">
    <source>
        <dbReference type="ARBA" id="ARBA00023315"/>
    </source>
</evidence>
<comment type="catalytic activity">
    <reaction evidence="4">
        <text>N-terminal L-glutamyl-[protein] + L-leucyl-tRNA(Leu) = N-terminal L-leucyl-L-glutamyl-[protein] + tRNA(Leu) + H(+)</text>
        <dbReference type="Rhea" id="RHEA:50412"/>
        <dbReference type="Rhea" id="RHEA-COMP:9613"/>
        <dbReference type="Rhea" id="RHEA-COMP:9622"/>
        <dbReference type="Rhea" id="RHEA-COMP:12664"/>
        <dbReference type="Rhea" id="RHEA-COMP:12668"/>
        <dbReference type="ChEBI" id="CHEBI:15378"/>
        <dbReference type="ChEBI" id="CHEBI:64721"/>
        <dbReference type="ChEBI" id="CHEBI:78442"/>
        <dbReference type="ChEBI" id="CHEBI:78494"/>
        <dbReference type="ChEBI" id="CHEBI:133041"/>
        <dbReference type="EC" id="2.3.2.29"/>
    </reaction>
</comment>
<dbReference type="EC" id="2.3.2.29" evidence="4"/>
<dbReference type="InterPro" id="IPR007471">
    <property type="entry name" value="N-end_Aminoacyl_Trfase_N"/>
</dbReference>
<comment type="caution">
    <text evidence="7">The sequence shown here is derived from an EMBL/GenBank/DDBJ whole genome shotgun (WGS) entry which is preliminary data.</text>
</comment>
<dbReference type="PIRSF" id="PIRSF037208">
    <property type="entry name" value="ATE_pro_prd"/>
    <property type="match status" value="1"/>
</dbReference>
<dbReference type="EMBL" id="PVNO01000025">
    <property type="protein sequence ID" value="PRO68931.1"/>
    <property type="molecule type" value="Genomic_DNA"/>
</dbReference>
<dbReference type="Proteomes" id="UP000239539">
    <property type="component" value="Unassembled WGS sequence"/>
</dbReference>
<dbReference type="InterPro" id="IPR030700">
    <property type="entry name" value="N-end_Aminoacyl_Trfase"/>
</dbReference>
<evidence type="ECO:0000256" key="4">
    <source>
        <dbReference type="HAMAP-Rule" id="MF_00689"/>
    </source>
</evidence>
<name>A0ABX5CQF1_9ALTE</name>
<dbReference type="NCBIfam" id="NF002346">
    <property type="entry name" value="PRK01305.2-3"/>
    <property type="match status" value="1"/>
</dbReference>
<keyword evidence="8" id="KW-1185">Reference proteome</keyword>
<comment type="subcellular location">
    <subcellularLocation>
        <location evidence="4">Cytoplasm</location>
    </subcellularLocation>
</comment>
<dbReference type="SUPFAM" id="SSF55729">
    <property type="entry name" value="Acyl-CoA N-acyltransferases (Nat)"/>
    <property type="match status" value="1"/>
</dbReference>
<keyword evidence="3 4" id="KW-0012">Acyltransferase</keyword>
<evidence type="ECO:0000256" key="1">
    <source>
        <dbReference type="ARBA" id="ARBA00022490"/>
    </source>
</evidence>
<dbReference type="InterPro" id="IPR017138">
    <property type="entry name" value="Asp_Glu_LeuTrfase"/>
</dbReference>
<dbReference type="HAMAP" id="MF_00689">
    <property type="entry name" value="Bpt"/>
    <property type="match status" value="1"/>
</dbReference>
<evidence type="ECO:0000259" key="5">
    <source>
        <dbReference type="Pfam" id="PF04376"/>
    </source>
</evidence>
<comment type="function">
    <text evidence="4">Functions in the N-end rule pathway of protein degradation where it conjugates Leu from its aminoacyl-tRNA to the N-termini of proteins containing an N-terminal aspartate or glutamate.</text>
</comment>
<dbReference type="NCBIfam" id="NF002342">
    <property type="entry name" value="PRK01305.1-3"/>
    <property type="match status" value="1"/>
</dbReference>
<evidence type="ECO:0000313" key="7">
    <source>
        <dbReference type="EMBL" id="PRO68931.1"/>
    </source>
</evidence>
<sequence>METKSDYTVKFGITQSFSCSYLPDEQEQLLVYAEDSELHTLRYSQLIQAGFRRSGEQIYRPHCPACNACKSIRIPVDKFIASRSQKRILKANEGFKVQFSDSIKETYFPLYERYINERHSDGSMYPPSRTQFDNFVQSDWMKTHYLEAYDGDKLIAVAVTDIVDANVPMSSLSALYTFFDPDYASASLGTWMILMQIMQAKQLDYRYLYLGYYVEGCNKMSYKHKFLPFEQFSDNQWHIFSKNSKIPT</sequence>